<feature type="active site" description="Charge relay system" evidence="5 6">
    <location>
        <position position="550"/>
    </location>
</feature>
<keyword evidence="8" id="KW-0732">Signal</keyword>
<keyword evidence="2 6" id="KW-0645">Protease</keyword>
<evidence type="ECO:0000256" key="7">
    <source>
        <dbReference type="RuleBase" id="RU003355"/>
    </source>
</evidence>
<dbReference type="InParanoid" id="A0A136IR77"/>
<evidence type="ECO:0000256" key="4">
    <source>
        <dbReference type="ARBA" id="ARBA00022825"/>
    </source>
</evidence>
<proteinExistence type="inferred from homology"/>
<reference evidence="11" key="1">
    <citation type="submission" date="2016-02" db="EMBL/GenBank/DDBJ databases">
        <title>Draft genome sequence of Microdochium bolleyi, a fungal endophyte of beachgrass.</title>
        <authorList>
            <consortium name="DOE Joint Genome Institute"/>
            <person name="David A.S."/>
            <person name="May G."/>
            <person name="Haridas S."/>
            <person name="Lim J."/>
            <person name="Wang M."/>
            <person name="Labutti K."/>
            <person name="Lipzen A."/>
            <person name="Barry K."/>
            <person name="Grigoriev I.V."/>
        </authorList>
    </citation>
    <scope>NUCLEOTIDE SEQUENCE [LARGE SCALE GENOMIC DNA]</scope>
    <source>
        <strain evidence="11">J235TASD1</strain>
    </source>
</reference>
<dbReference type="STRING" id="196109.A0A136IR77"/>
<dbReference type="PROSITE" id="PS51892">
    <property type="entry name" value="SUBTILASE"/>
    <property type="match status" value="1"/>
</dbReference>
<dbReference type="EMBL" id="KQ964263">
    <property type="protein sequence ID" value="KXJ87386.1"/>
    <property type="molecule type" value="Genomic_DNA"/>
</dbReference>
<evidence type="ECO:0000313" key="10">
    <source>
        <dbReference type="EMBL" id="KXJ87386.1"/>
    </source>
</evidence>
<dbReference type="SUPFAM" id="SSF52743">
    <property type="entry name" value="Subtilisin-like"/>
    <property type="match status" value="1"/>
</dbReference>
<feature type="chain" id="PRO_5007292990" evidence="8">
    <location>
        <begin position="24"/>
        <end position="991"/>
    </location>
</feature>
<evidence type="ECO:0000256" key="1">
    <source>
        <dbReference type="ARBA" id="ARBA00011073"/>
    </source>
</evidence>
<comment type="similarity">
    <text evidence="1 6 7">Belongs to the peptidase S8 family.</text>
</comment>
<dbReference type="InterPro" id="IPR000209">
    <property type="entry name" value="Peptidase_S8/S53_dom"/>
</dbReference>
<protein>
    <submittedName>
        <fullName evidence="10">Peptidase S8/S53 domain-containing protein</fullName>
    </submittedName>
</protein>
<feature type="signal peptide" evidence="8">
    <location>
        <begin position="1"/>
        <end position="23"/>
    </location>
</feature>
<dbReference type="OrthoDB" id="10256524at2759"/>
<dbReference type="PANTHER" id="PTHR43399:SF4">
    <property type="entry name" value="CELL WALL-ASSOCIATED PROTEASE"/>
    <property type="match status" value="1"/>
</dbReference>
<dbReference type="AlphaFoldDB" id="A0A136IR77"/>
<dbReference type="InterPro" id="IPR034187">
    <property type="entry name" value="Peptidases_S8_5"/>
</dbReference>
<dbReference type="InterPro" id="IPR023828">
    <property type="entry name" value="Peptidase_S8_Ser-AS"/>
</dbReference>
<sequence>MRALQNGLASLAVALLLANTAAGATYPTTTAASNNNADNNSDNAADAPRRYIVELKTLGCGERVRARIAAAGGGLRVARSFDHELFPALSIECDSGRCDADSLARVLGGDGAGSDVAAVYTPSVMTLRLPEAGPSYADDAAAANYTFHGVTGVEELHAQGIMGEGATVAIVDSGVEWTHEALGGGFGRPSDKIIGGYDLVGDGNWPSSPATPDSEPNDQFGHGTHVAGIVAGKSGQFVGVAPAAKILAYKVIGASGQSNEEMVIEGFLRAFDSGADIITASVGEKGGFTDSAWATVASRMVDRGVLVTVAGGNDGEDGAFLMSNGAAGKNVLTVAATAPDMVPAYPFTVSFSSGLNTTAERQEVGYSPANAAQGPDFFPGTIANWPIIPLTLDPAVPADACQPVTTPPAALTSQSILLARTGGCPLYTKQTNLAALNASYILFYQDNATPYVAPTNRRGQAKIAIIDAPAGEAIVKALRASQNSSVTASFDKETTRFVGLRDANGAGRPAVFTQWGPNYDMELKPDVAAPGVRVLSSYIGGGYKVLSGTSMATPYVAGVAALWVGKHGGRKGGDPDWAKKLAVRIMSTARSAPWVDDLSGDVVEDFLAPPVQVGAGSLHAGRIFAATTTLDFEGRKFALNDTAHFEVEHAVQITNTAAAAGESVTYTFSVEPAAGFNSWTPRGPGEPSFGQEAFKGYFDFKPQRIAPDVTLPLPLTLAPGESGTAKFTFSPPTGVDQTQIPLYGGRVIITASNGQTLAIPYAGAAADIKTVVPGSFARVAGMPNMVTKGDIPIATKSNVTFDLSRDVQDFPLLVVAVTYGTRELRWDIYEAPTAHNSTDGAGPDVEGEEKDLDAQQWEYPPIAGRKGYVGSATAWSGSGTTSYFDPARDDDKDVYAFPRYNLPRDVYKQYINGSDDGLAGGNENGTGTISKIQPGRYRMRVAALRPFGDPTVAGDWDVWKTPVLTVLPLESPATNGTGVISAAKRAFRPRL</sequence>
<feature type="active site" description="Charge relay system" evidence="5 6">
    <location>
        <position position="172"/>
    </location>
</feature>
<feature type="domain" description="Peptidase S8/S53" evidence="9">
    <location>
        <begin position="163"/>
        <end position="589"/>
    </location>
</feature>
<dbReference type="Gene3D" id="3.40.50.200">
    <property type="entry name" value="Peptidase S8/S53 domain"/>
    <property type="match status" value="2"/>
</dbReference>
<gene>
    <name evidence="10" type="ORF">Micbo1qcDRAFT_216511</name>
</gene>
<evidence type="ECO:0000259" key="9">
    <source>
        <dbReference type="Pfam" id="PF00082"/>
    </source>
</evidence>
<evidence type="ECO:0000256" key="3">
    <source>
        <dbReference type="ARBA" id="ARBA00022801"/>
    </source>
</evidence>
<dbReference type="PROSITE" id="PS00138">
    <property type="entry name" value="SUBTILASE_SER"/>
    <property type="match status" value="1"/>
</dbReference>
<evidence type="ECO:0000256" key="6">
    <source>
        <dbReference type="PROSITE-ProRule" id="PRU01240"/>
    </source>
</evidence>
<evidence type="ECO:0000256" key="2">
    <source>
        <dbReference type="ARBA" id="ARBA00022670"/>
    </source>
</evidence>
<keyword evidence="4 6" id="KW-0720">Serine protease</keyword>
<organism evidence="10 11">
    <name type="scientific">Microdochium bolleyi</name>
    <dbReference type="NCBI Taxonomy" id="196109"/>
    <lineage>
        <taxon>Eukaryota</taxon>
        <taxon>Fungi</taxon>
        <taxon>Dikarya</taxon>
        <taxon>Ascomycota</taxon>
        <taxon>Pezizomycotina</taxon>
        <taxon>Sordariomycetes</taxon>
        <taxon>Xylariomycetidae</taxon>
        <taxon>Xylariales</taxon>
        <taxon>Microdochiaceae</taxon>
        <taxon>Microdochium</taxon>
    </lineage>
</organism>
<dbReference type="Proteomes" id="UP000070501">
    <property type="component" value="Unassembled WGS sequence"/>
</dbReference>
<dbReference type="CDD" id="cd07489">
    <property type="entry name" value="Peptidases_S8_5"/>
    <property type="match status" value="1"/>
</dbReference>
<dbReference type="PROSITE" id="PS00136">
    <property type="entry name" value="SUBTILASE_ASP"/>
    <property type="match status" value="1"/>
</dbReference>
<feature type="active site" description="Charge relay system" evidence="5 6">
    <location>
        <position position="222"/>
    </location>
</feature>
<keyword evidence="3 6" id="KW-0378">Hydrolase</keyword>
<dbReference type="GO" id="GO:0006508">
    <property type="term" value="P:proteolysis"/>
    <property type="evidence" value="ECO:0007669"/>
    <property type="project" value="UniProtKB-KW"/>
</dbReference>
<dbReference type="Pfam" id="PF00082">
    <property type="entry name" value="Peptidase_S8"/>
    <property type="match status" value="1"/>
</dbReference>
<evidence type="ECO:0000256" key="5">
    <source>
        <dbReference type="PIRSR" id="PIRSR615500-1"/>
    </source>
</evidence>
<accession>A0A136IR77</accession>
<dbReference type="GO" id="GO:0004252">
    <property type="term" value="F:serine-type endopeptidase activity"/>
    <property type="evidence" value="ECO:0007669"/>
    <property type="project" value="UniProtKB-UniRule"/>
</dbReference>
<dbReference type="PRINTS" id="PR00723">
    <property type="entry name" value="SUBTILISIN"/>
</dbReference>
<name>A0A136IR77_9PEZI</name>
<dbReference type="PROSITE" id="PS00137">
    <property type="entry name" value="SUBTILASE_HIS"/>
    <property type="match status" value="1"/>
</dbReference>
<dbReference type="InterPro" id="IPR036852">
    <property type="entry name" value="Peptidase_S8/S53_dom_sf"/>
</dbReference>
<dbReference type="InterPro" id="IPR022398">
    <property type="entry name" value="Peptidase_S8_His-AS"/>
</dbReference>
<dbReference type="PANTHER" id="PTHR43399">
    <property type="entry name" value="SUBTILISIN-RELATED"/>
    <property type="match status" value="1"/>
</dbReference>
<evidence type="ECO:0000313" key="11">
    <source>
        <dbReference type="Proteomes" id="UP000070501"/>
    </source>
</evidence>
<dbReference type="InterPro" id="IPR015500">
    <property type="entry name" value="Peptidase_S8_subtilisin-rel"/>
</dbReference>
<evidence type="ECO:0000256" key="8">
    <source>
        <dbReference type="SAM" id="SignalP"/>
    </source>
</evidence>
<keyword evidence="11" id="KW-1185">Reference proteome</keyword>
<dbReference type="InterPro" id="IPR051048">
    <property type="entry name" value="Peptidase_S8/S53_subtilisin"/>
</dbReference>
<dbReference type="InterPro" id="IPR023827">
    <property type="entry name" value="Peptidase_S8_Asp-AS"/>
</dbReference>